<feature type="compositionally biased region" description="Acidic residues" evidence="1">
    <location>
        <begin position="191"/>
        <end position="203"/>
    </location>
</feature>
<feature type="compositionally biased region" description="Acidic residues" evidence="1">
    <location>
        <begin position="162"/>
        <end position="173"/>
    </location>
</feature>
<dbReference type="Proteomes" id="UP001061958">
    <property type="component" value="Unassembled WGS sequence"/>
</dbReference>
<keyword evidence="3" id="KW-1185">Reference proteome</keyword>
<dbReference type="EMBL" id="BQMJ01000071">
    <property type="protein sequence ID" value="GJQ15549.1"/>
    <property type="molecule type" value="Genomic_DNA"/>
</dbReference>
<sequence>MEILQKDFELFYSSSSENNSEIQEEDIDELIRNSRQVLRESGQTDNPNSKVPYKYTKEQAITKLKEIAKIFVLENLPHKGNADFPKLKSSDFVFRDGSFLSLQDGGSDSSEDELIIMNQPKRTLPSASHLFMRKELRMKAKRMANERKYRYSSKQIDKCNDVEQEENSNEDDGLNIQSQEEHMSNFGDNQETMEETLETESYDTVDATQPDTSTLPSYINHTKRTFGK</sequence>
<dbReference type="AlphaFoldDB" id="A0A9C7UTN8"/>
<organism evidence="2 3">
    <name type="scientific">Galdieria partita</name>
    <dbReference type="NCBI Taxonomy" id="83374"/>
    <lineage>
        <taxon>Eukaryota</taxon>
        <taxon>Rhodophyta</taxon>
        <taxon>Bangiophyceae</taxon>
        <taxon>Galdieriales</taxon>
        <taxon>Galdieriaceae</taxon>
        <taxon>Galdieria</taxon>
    </lineage>
</organism>
<name>A0A9C7UTN8_9RHOD</name>
<reference evidence="2" key="2">
    <citation type="submission" date="2022-01" db="EMBL/GenBank/DDBJ databases">
        <authorList>
            <person name="Hirooka S."/>
            <person name="Miyagishima S.Y."/>
        </authorList>
    </citation>
    <scope>NUCLEOTIDE SEQUENCE</scope>
    <source>
        <strain evidence="2">NBRC 102759</strain>
    </source>
</reference>
<evidence type="ECO:0000313" key="2">
    <source>
        <dbReference type="EMBL" id="GJQ15549.1"/>
    </source>
</evidence>
<evidence type="ECO:0000256" key="1">
    <source>
        <dbReference type="SAM" id="MobiDB-lite"/>
    </source>
</evidence>
<gene>
    <name evidence="2" type="ORF">GpartN1_g7340.t1</name>
</gene>
<feature type="region of interest" description="Disordered" evidence="1">
    <location>
        <begin position="161"/>
        <end position="228"/>
    </location>
</feature>
<protein>
    <submittedName>
        <fullName evidence="2">Uncharacterized protein</fullName>
    </submittedName>
</protein>
<proteinExistence type="predicted"/>
<feature type="region of interest" description="Disordered" evidence="1">
    <location>
        <begin position="34"/>
        <end position="53"/>
    </location>
</feature>
<dbReference type="OrthoDB" id="10502073at2759"/>
<evidence type="ECO:0000313" key="3">
    <source>
        <dbReference type="Proteomes" id="UP001061958"/>
    </source>
</evidence>
<comment type="caution">
    <text evidence="2">The sequence shown here is derived from an EMBL/GenBank/DDBJ whole genome shotgun (WGS) entry which is preliminary data.</text>
</comment>
<reference evidence="2" key="1">
    <citation type="journal article" date="2022" name="Proc. Natl. Acad. Sci. U.S.A.">
        <title>Life cycle and functional genomics of the unicellular red alga Galdieria for elucidating algal and plant evolution and industrial use.</title>
        <authorList>
            <person name="Hirooka S."/>
            <person name="Itabashi T."/>
            <person name="Ichinose T.M."/>
            <person name="Onuma R."/>
            <person name="Fujiwara T."/>
            <person name="Yamashita S."/>
            <person name="Jong L.W."/>
            <person name="Tomita R."/>
            <person name="Iwane A.H."/>
            <person name="Miyagishima S.Y."/>
        </authorList>
    </citation>
    <scope>NUCLEOTIDE SEQUENCE</scope>
    <source>
        <strain evidence="2">NBRC 102759</strain>
    </source>
</reference>
<accession>A0A9C7UTN8</accession>
<feature type="compositionally biased region" description="Polar residues" evidence="1">
    <location>
        <begin position="34"/>
        <end position="49"/>
    </location>
</feature>
<feature type="compositionally biased region" description="Polar residues" evidence="1">
    <location>
        <begin position="206"/>
        <end position="220"/>
    </location>
</feature>